<keyword evidence="2" id="KW-1185">Reference proteome</keyword>
<dbReference type="Proteomes" id="UP001527099">
    <property type="component" value="Unassembled WGS sequence"/>
</dbReference>
<comment type="caution">
    <text evidence="1">The sequence shown here is derived from an EMBL/GenBank/DDBJ whole genome shotgun (WGS) entry which is preliminary data.</text>
</comment>
<name>A0ABT4GL92_9BACL</name>
<evidence type="ECO:0000313" key="1">
    <source>
        <dbReference type="EMBL" id="MCY9696925.1"/>
    </source>
</evidence>
<dbReference type="EMBL" id="JAMDMX010000116">
    <property type="protein sequence ID" value="MCY9696925.1"/>
    <property type="molecule type" value="Genomic_DNA"/>
</dbReference>
<dbReference type="RefSeq" id="WP_268617870.1">
    <property type="nucleotide sequence ID" value="NZ_JAMDMX010000116.1"/>
</dbReference>
<gene>
    <name evidence="1" type="ORF">M5X19_29090</name>
</gene>
<accession>A0ABT4GL92</accession>
<organism evidence="1 2">
    <name type="scientific">Paenibacillus alginolyticus</name>
    <dbReference type="NCBI Taxonomy" id="59839"/>
    <lineage>
        <taxon>Bacteria</taxon>
        <taxon>Bacillati</taxon>
        <taxon>Bacillota</taxon>
        <taxon>Bacilli</taxon>
        <taxon>Bacillales</taxon>
        <taxon>Paenibacillaceae</taxon>
        <taxon>Paenibacillus</taxon>
    </lineage>
</organism>
<sequence length="56" mass="6250">MWKQKKTKELWILALVTLLISVLGTVKSLGINLPNPLDMLSAILGPYPRAVYSLLQ</sequence>
<proteinExistence type="predicted"/>
<protein>
    <submittedName>
        <fullName evidence="1">Uncharacterized protein</fullName>
    </submittedName>
</protein>
<reference evidence="1 2" key="1">
    <citation type="submission" date="2022-05" db="EMBL/GenBank/DDBJ databases">
        <title>Genome Sequencing of Bee-Associated Microbes.</title>
        <authorList>
            <person name="Dunlap C."/>
        </authorList>
    </citation>
    <scope>NUCLEOTIDE SEQUENCE [LARGE SCALE GENOMIC DNA]</scope>
    <source>
        <strain evidence="1 2">NRRL B-14421</strain>
    </source>
</reference>
<evidence type="ECO:0000313" key="2">
    <source>
        <dbReference type="Proteomes" id="UP001527099"/>
    </source>
</evidence>